<dbReference type="AlphaFoldDB" id="A0A5N4CA40"/>
<proteinExistence type="predicted"/>
<feature type="region of interest" description="Disordered" evidence="1">
    <location>
        <begin position="17"/>
        <end position="37"/>
    </location>
</feature>
<sequence>MRPRYFRDGTVLLRARVRSPPPRASAPATPTVPGLDSAWEGTANPRRPCQTWGLCDVGRCLQRTRVRPRHLLVQECARVKMQASIIPISLPYSHRSVKNRSEQSGPLVCAGQGVHPVGSPACPGGHDNLSRHCMVHGCRAPVILFLSCRLPPQHKPFPESNHLHGSEVFEPEFKPGWVGSQAMFFQPLTQSPNISSTGHSLDMQLLRPHPDSPESEALRVESQNPCTVEPTLRLLLESGTQDGPFLRGHRETGGKREWYCQGLDLQVLLSLNPQGLEVQAAGEHQGLTHRAPTGSTRAYRWGKGGGGTDGAWARGTSLERSKEIEVLNSVQVQSVGPTSVSQGWKPGHDTAAVCVWHSSDDSWPHSHTLKTSQHSSHTSPRSLCSSPPWKLPPPGLVPLTRLPPCPALQL</sequence>
<organism evidence="2 3">
    <name type="scientific">Camelus dromedarius</name>
    <name type="common">Dromedary</name>
    <name type="synonym">Arabian camel</name>
    <dbReference type="NCBI Taxonomy" id="9838"/>
    <lineage>
        <taxon>Eukaryota</taxon>
        <taxon>Metazoa</taxon>
        <taxon>Chordata</taxon>
        <taxon>Craniata</taxon>
        <taxon>Vertebrata</taxon>
        <taxon>Euteleostomi</taxon>
        <taxon>Mammalia</taxon>
        <taxon>Eutheria</taxon>
        <taxon>Laurasiatheria</taxon>
        <taxon>Artiodactyla</taxon>
        <taxon>Tylopoda</taxon>
        <taxon>Camelidae</taxon>
        <taxon>Camelus</taxon>
    </lineage>
</organism>
<keyword evidence="3" id="KW-1185">Reference proteome</keyword>
<comment type="caution">
    <text evidence="2">The sequence shown here is derived from an EMBL/GenBank/DDBJ whole genome shotgun (WGS) entry which is preliminary data.</text>
</comment>
<feature type="compositionally biased region" description="Polar residues" evidence="1">
    <location>
        <begin position="369"/>
        <end position="381"/>
    </location>
</feature>
<dbReference type="EMBL" id="JWIN03000032">
    <property type="protein sequence ID" value="KAB1255799.1"/>
    <property type="molecule type" value="Genomic_DNA"/>
</dbReference>
<dbReference type="Proteomes" id="UP000299084">
    <property type="component" value="Unassembled WGS sequence"/>
</dbReference>
<evidence type="ECO:0000313" key="2">
    <source>
        <dbReference type="EMBL" id="KAB1255799.1"/>
    </source>
</evidence>
<name>A0A5N4CA40_CAMDR</name>
<accession>A0A5N4CA40</accession>
<protein>
    <submittedName>
        <fullName evidence="2">Uncharacterized protein</fullName>
    </submittedName>
</protein>
<reference evidence="2 3" key="1">
    <citation type="journal article" date="2019" name="Mol. Ecol. Resour.">
        <title>Improving Illumina assemblies with Hi-C and long reads: an example with the North African dromedary.</title>
        <authorList>
            <person name="Elbers J.P."/>
            <person name="Rogers M.F."/>
            <person name="Perelman P.L."/>
            <person name="Proskuryakova A.A."/>
            <person name="Serdyukova N.A."/>
            <person name="Johnson W.E."/>
            <person name="Horin P."/>
            <person name="Corander J."/>
            <person name="Murphy D."/>
            <person name="Burger P.A."/>
        </authorList>
    </citation>
    <scope>NUCLEOTIDE SEQUENCE [LARGE SCALE GENOMIC DNA]</scope>
    <source>
        <strain evidence="2">Drom800</strain>
        <tissue evidence="2">Blood</tissue>
    </source>
</reference>
<feature type="region of interest" description="Disordered" evidence="1">
    <location>
        <begin position="287"/>
        <end position="310"/>
    </location>
</feature>
<evidence type="ECO:0000256" key="1">
    <source>
        <dbReference type="SAM" id="MobiDB-lite"/>
    </source>
</evidence>
<evidence type="ECO:0000313" key="3">
    <source>
        <dbReference type="Proteomes" id="UP000299084"/>
    </source>
</evidence>
<feature type="region of interest" description="Disordered" evidence="1">
    <location>
        <begin position="364"/>
        <end position="388"/>
    </location>
</feature>
<gene>
    <name evidence="2" type="ORF">Cadr_000028092</name>
</gene>